<keyword evidence="10" id="KW-1185">Reference proteome</keyword>
<dbReference type="GO" id="GO:0019262">
    <property type="term" value="P:N-acetylneuraminate catabolic process"/>
    <property type="evidence" value="ECO:0007669"/>
    <property type="project" value="UniProtKB-UniPathway"/>
</dbReference>
<comment type="pathway">
    <text evidence="3">Amino-sugar metabolism; N-acetylneuraminate degradation; D-fructose 6-phosphate from N-acetylneuraminate: step 3/5.</text>
</comment>
<organism evidence="9 10">
    <name type="scientific">Amycolatopsis sulphurea</name>
    <dbReference type="NCBI Taxonomy" id="76022"/>
    <lineage>
        <taxon>Bacteria</taxon>
        <taxon>Bacillati</taxon>
        <taxon>Actinomycetota</taxon>
        <taxon>Actinomycetes</taxon>
        <taxon>Pseudonocardiales</taxon>
        <taxon>Pseudonocardiaceae</taxon>
        <taxon>Amycolatopsis</taxon>
    </lineage>
</organism>
<dbReference type="EC" id="5.1.3.9" evidence="5"/>
<evidence type="ECO:0000313" key="10">
    <source>
        <dbReference type="Proteomes" id="UP000243542"/>
    </source>
</evidence>
<dbReference type="GO" id="GO:0005829">
    <property type="term" value="C:cytosol"/>
    <property type="evidence" value="ECO:0007669"/>
    <property type="project" value="TreeGrafter"/>
</dbReference>
<dbReference type="InterPro" id="IPR002731">
    <property type="entry name" value="ATPase_BadF"/>
</dbReference>
<evidence type="ECO:0000256" key="4">
    <source>
        <dbReference type="ARBA" id="ARBA00007439"/>
    </source>
</evidence>
<evidence type="ECO:0000256" key="6">
    <source>
        <dbReference type="ARBA" id="ARBA00023235"/>
    </source>
</evidence>
<dbReference type="InterPro" id="IPR007260">
    <property type="entry name" value="NanE"/>
</dbReference>
<dbReference type="NCBIfam" id="NF002231">
    <property type="entry name" value="PRK01130.1"/>
    <property type="match status" value="1"/>
</dbReference>
<dbReference type="GO" id="GO:0006053">
    <property type="term" value="P:N-acetylmannosamine catabolic process"/>
    <property type="evidence" value="ECO:0007669"/>
    <property type="project" value="TreeGrafter"/>
</dbReference>
<evidence type="ECO:0000256" key="7">
    <source>
        <dbReference type="ARBA" id="ARBA00023277"/>
    </source>
</evidence>
<dbReference type="Pfam" id="PF01869">
    <property type="entry name" value="BcrAD_BadFG"/>
    <property type="match status" value="1"/>
</dbReference>
<dbReference type="PANTHER" id="PTHR36204:SF1">
    <property type="entry name" value="N-ACETYLMANNOSAMINE-6-PHOSPHATE 2-EPIMERASE-RELATED"/>
    <property type="match status" value="1"/>
</dbReference>
<keyword evidence="7" id="KW-0119">Carbohydrate metabolism</keyword>
<dbReference type="CDD" id="cd24007">
    <property type="entry name" value="ASKHA_NBD_eukNAGK-like"/>
    <property type="match status" value="1"/>
</dbReference>
<proteinExistence type="inferred from homology"/>
<dbReference type="InterPro" id="IPR011060">
    <property type="entry name" value="RibuloseP-bd_barrel"/>
</dbReference>
<sequence length="537" mass="54191">MTGAWVAVDSGQTGLRLVSGQLSGNGPGFAYRQGDPVATITEAVRIAALDAGLSDPVDVACLGLTCYPDDPADRTRLGAAIIETLQAKEVRLCEDMVTAHAGALRHGDGVVLAAGTGVVCLAVGDDVYRKIGGEGHLLGDAGGGFAIGRAGLSAVLAAADGRGPATALTAVAEQHFGSVSRMAQRIHRTTAPVATIAAFAPEVFAAAERKDPVAGEIVANAAADLACTIAAAVRVLDRSVPVACTGRVFQTGELMMAPLRKRLARLAPAARLVPPDGDPLAGAIRLATGEPGRYARLMSVHHAVKSVPVAKETTVDSRLPFPPGALLVSCQAQPGNPLHGPLPMARMAAAAAAGGARAIRANGPADIAAICSEVDLPVLGINKIACPDGVFITPTFADAAAVVRAGASMVAIDGTARPRPGGESLGEQIRRIHEELDVPVLADVDNLASGAAARAAGADVIATTLSGYTGGPVPDGPDIDLVSALVARLDCPVVAEGRYRSAQDVRAAVDAGAYAVVVGTAITNPMAITTQLAKAMS</sequence>
<keyword evidence="6" id="KW-0413">Isomerase</keyword>
<dbReference type="RefSeq" id="WP_098511970.1">
    <property type="nucleotide sequence ID" value="NZ_JBIAKZ010000055.1"/>
</dbReference>
<gene>
    <name evidence="9" type="ORF">ATK36_3001</name>
</gene>
<dbReference type="Gene3D" id="3.30.420.40">
    <property type="match status" value="2"/>
</dbReference>
<dbReference type="InterPro" id="IPR043129">
    <property type="entry name" value="ATPase_NBD"/>
</dbReference>
<dbReference type="Gene3D" id="3.20.20.70">
    <property type="entry name" value="Aldolase class I"/>
    <property type="match status" value="1"/>
</dbReference>
<reference evidence="9 10" key="1">
    <citation type="submission" date="2017-10" db="EMBL/GenBank/DDBJ databases">
        <title>Sequencing the genomes of 1000 actinobacteria strains.</title>
        <authorList>
            <person name="Klenk H.-P."/>
        </authorList>
    </citation>
    <scope>NUCLEOTIDE SEQUENCE [LARGE SCALE GENOMIC DNA]</scope>
    <source>
        <strain evidence="9 10">DSM 46092</strain>
    </source>
</reference>
<dbReference type="SUPFAM" id="SSF51366">
    <property type="entry name" value="Ribulose-phoshate binding barrel"/>
    <property type="match status" value="1"/>
</dbReference>
<dbReference type="AlphaFoldDB" id="A0A2A9FBY3"/>
<feature type="domain" description="ATPase BadF/BadG/BcrA/BcrD type" evidence="8">
    <location>
        <begin position="31"/>
        <end position="255"/>
    </location>
</feature>
<dbReference type="UniPathway" id="UPA00629">
    <property type="reaction ID" value="UER00682"/>
</dbReference>
<evidence type="ECO:0000256" key="5">
    <source>
        <dbReference type="ARBA" id="ARBA00013180"/>
    </source>
</evidence>
<dbReference type="GO" id="GO:0047465">
    <property type="term" value="F:N-acylglucosamine-6-phosphate 2-epimerase activity"/>
    <property type="evidence" value="ECO:0007669"/>
    <property type="project" value="UniProtKB-EC"/>
</dbReference>
<evidence type="ECO:0000256" key="1">
    <source>
        <dbReference type="ARBA" id="ARBA00000056"/>
    </source>
</evidence>
<accession>A0A2A9FBY3</accession>
<comment type="function">
    <text evidence="2">Converts N-acetylmannosamine-6-phosphate (ManNAc-6-P) to N-acetylglucosamine-6-phosphate (GlcNAc-6-P).</text>
</comment>
<evidence type="ECO:0000256" key="2">
    <source>
        <dbReference type="ARBA" id="ARBA00002147"/>
    </source>
</evidence>
<name>A0A2A9FBY3_9PSEU</name>
<comment type="caution">
    <text evidence="9">The sequence shown here is derived from an EMBL/GenBank/DDBJ whole genome shotgun (WGS) entry which is preliminary data.</text>
</comment>
<comment type="catalytic activity">
    <reaction evidence="1">
        <text>an N-acyl-D-glucosamine 6-phosphate = an N-acyl-D-mannosamine 6-phosphate</text>
        <dbReference type="Rhea" id="RHEA:23932"/>
        <dbReference type="ChEBI" id="CHEBI:57599"/>
        <dbReference type="ChEBI" id="CHEBI:57666"/>
        <dbReference type="EC" id="5.1.3.9"/>
    </reaction>
</comment>
<dbReference type="InterPro" id="IPR013785">
    <property type="entry name" value="Aldolase_TIM"/>
</dbReference>
<dbReference type="Pfam" id="PF04131">
    <property type="entry name" value="NanE"/>
    <property type="match status" value="1"/>
</dbReference>
<dbReference type="PANTHER" id="PTHR36204">
    <property type="entry name" value="N-ACETYLMANNOSAMINE-6-PHOSPHATE 2-EPIMERASE-RELATED"/>
    <property type="match status" value="1"/>
</dbReference>
<protein>
    <recommendedName>
        <fullName evidence="5">N-acylglucosamine-6-phosphate 2-epimerase</fullName>
        <ecNumber evidence="5">5.1.3.9</ecNumber>
    </recommendedName>
</protein>
<comment type="similarity">
    <text evidence="4">Belongs to the NanE family.</text>
</comment>
<evidence type="ECO:0000313" key="9">
    <source>
        <dbReference type="EMBL" id="PFG47935.1"/>
    </source>
</evidence>
<dbReference type="Proteomes" id="UP000243542">
    <property type="component" value="Unassembled WGS sequence"/>
</dbReference>
<dbReference type="SUPFAM" id="SSF53067">
    <property type="entry name" value="Actin-like ATPase domain"/>
    <property type="match status" value="1"/>
</dbReference>
<evidence type="ECO:0000259" key="8">
    <source>
        <dbReference type="Pfam" id="PF01869"/>
    </source>
</evidence>
<dbReference type="EMBL" id="PDJK01000002">
    <property type="protein sequence ID" value="PFG47935.1"/>
    <property type="molecule type" value="Genomic_DNA"/>
</dbReference>
<evidence type="ECO:0000256" key="3">
    <source>
        <dbReference type="ARBA" id="ARBA00005081"/>
    </source>
</evidence>